<keyword evidence="5" id="KW-0456">Lyase</keyword>
<evidence type="ECO:0000259" key="7">
    <source>
        <dbReference type="Pfam" id="PF00694"/>
    </source>
</evidence>
<gene>
    <name evidence="8" type="ORF">BDV23DRAFT_163543</name>
</gene>
<dbReference type="EMBL" id="ML735314">
    <property type="protein sequence ID" value="KAE8386325.1"/>
    <property type="molecule type" value="Genomic_DNA"/>
</dbReference>
<name>A0A5N7BWW0_PETAA</name>
<evidence type="ECO:0000256" key="5">
    <source>
        <dbReference type="ARBA" id="ARBA00023239"/>
    </source>
</evidence>
<reference evidence="8" key="1">
    <citation type="submission" date="2019-04" db="EMBL/GenBank/DDBJ databases">
        <title>Friends and foes A comparative genomics studyof 23 Aspergillus species from section Flavi.</title>
        <authorList>
            <consortium name="DOE Joint Genome Institute"/>
            <person name="Kjaerbolling I."/>
            <person name="Vesth T."/>
            <person name="Frisvad J.C."/>
            <person name="Nybo J.L."/>
            <person name="Theobald S."/>
            <person name="Kildgaard S."/>
            <person name="Isbrandt T."/>
            <person name="Kuo A."/>
            <person name="Sato A."/>
            <person name="Lyhne E.K."/>
            <person name="Kogle M.E."/>
            <person name="Wiebenga A."/>
            <person name="Kun R.S."/>
            <person name="Lubbers R.J."/>
            <person name="Makela M.R."/>
            <person name="Barry K."/>
            <person name="Chovatia M."/>
            <person name="Clum A."/>
            <person name="Daum C."/>
            <person name="Haridas S."/>
            <person name="He G."/>
            <person name="LaButti K."/>
            <person name="Lipzen A."/>
            <person name="Mondo S."/>
            <person name="Riley R."/>
            <person name="Salamov A."/>
            <person name="Simmons B.A."/>
            <person name="Magnuson J.K."/>
            <person name="Henrissat B."/>
            <person name="Mortensen U.H."/>
            <person name="Larsen T.O."/>
            <person name="Devries R.P."/>
            <person name="Grigoriev I.V."/>
            <person name="Machida M."/>
            <person name="Baker S.E."/>
            <person name="Andersen M.R."/>
        </authorList>
    </citation>
    <scope>NUCLEOTIDE SEQUENCE [LARGE SCALE GENOMIC DNA]</scope>
    <source>
        <strain evidence="8">IBT 14317</strain>
    </source>
</reference>
<keyword evidence="2" id="KW-0479">Metal-binding</keyword>
<dbReference type="GO" id="GO:0046872">
    <property type="term" value="F:metal ion binding"/>
    <property type="evidence" value="ECO:0007669"/>
    <property type="project" value="UniProtKB-KW"/>
</dbReference>
<dbReference type="InterPro" id="IPR036008">
    <property type="entry name" value="Aconitase_4Fe-4S_dom"/>
</dbReference>
<dbReference type="GO" id="GO:0051536">
    <property type="term" value="F:iron-sulfur cluster binding"/>
    <property type="evidence" value="ECO:0007669"/>
    <property type="project" value="UniProtKB-KW"/>
</dbReference>
<dbReference type="CDD" id="cd01577">
    <property type="entry name" value="IPMI_Swivel"/>
    <property type="match status" value="1"/>
</dbReference>
<evidence type="ECO:0000256" key="2">
    <source>
        <dbReference type="ARBA" id="ARBA00022723"/>
    </source>
</evidence>
<feature type="domain" description="Aconitase A/isopropylmalate dehydratase small subunit swivel" evidence="7">
    <location>
        <begin position="665"/>
        <end position="722"/>
    </location>
</feature>
<dbReference type="InterPro" id="IPR015928">
    <property type="entry name" value="Aconitase/3IPM_dehydase_swvl"/>
</dbReference>
<evidence type="ECO:0000259" key="6">
    <source>
        <dbReference type="Pfam" id="PF00330"/>
    </source>
</evidence>
<dbReference type="InterPro" id="IPR015931">
    <property type="entry name" value="Acnase/IPM_dHydase_lsu_aba_1/3"/>
</dbReference>
<organism evidence="8">
    <name type="scientific">Petromyces alliaceus</name>
    <name type="common">Aspergillus alliaceus</name>
    <dbReference type="NCBI Taxonomy" id="209559"/>
    <lineage>
        <taxon>Eukaryota</taxon>
        <taxon>Fungi</taxon>
        <taxon>Dikarya</taxon>
        <taxon>Ascomycota</taxon>
        <taxon>Pezizomycotina</taxon>
        <taxon>Eurotiomycetes</taxon>
        <taxon>Eurotiomycetidae</taxon>
        <taxon>Eurotiales</taxon>
        <taxon>Aspergillaceae</taxon>
        <taxon>Aspergillus</taxon>
        <taxon>Aspergillus subgen. Circumdati</taxon>
    </lineage>
</organism>
<dbReference type="OrthoDB" id="419183at2759"/>
<dbReference type="InterPro" id="IPR000573">
    <property type="entry name" value="AconitaseA/IPMdHydase_ssu_swvl"/>
</dbReference>
<dbReference type="InterPro" id="IPR050067">
    <property type="entry name" value="IPM_dehydratase_rel_enz"/>
</dbReference>
<keyword evidence="4" id="KW-0411">Iron-sulfur</keyword>
<dbReference type="InterPro" id="IPR001030">
    <property type="entry name" value="Acoase/IPM_deHydtase_lsu_aba"/>
</dbReference>
<dbReference type="InterPro" id="IPR033940">
    <property type="entry name" value="IPMI_Swivel"/>
</dbReference>
<protein>
    <submittedName>
        <fullName evidence="8">Aconitase family protein</fullName>
    </submittedName>
</protein>
<dbReference type="NCBIfam" id="TIGR02087">
    <property type="entry name" value="LEUD_arch"/>
    <property type="match status" value="1"/>
</dbReference>
<dbReference type="SUPFAM" id="SSF52016">
    <property type="entry name" value="LeuD/IlvD-like"/>
    <property type="match status" value="1"/>
</dbReference>
<dbReference type="SUPFAM" id="SSF53732">
    <property type="entry name" value="Aconitase iron-sulfur domain"/>
    <property type="match status" value="1"/>
</dbReference>
<dbReference type="Gene3D" id="3.20.19.10">
    <property type="entry name" value="Aconitase, domain 4"/>
    <property type="match status" value="1"/>
</dbReference>
<evidence type="ECO:0000256" key="1">
    <source>
        <dbReference type="ARBA" id="ARBA00007185"/>
    </source>
</evidence>
<dbReference type="GO" id="GO:0170038">
    <property type="term" value="P:proteinogenic amino acid biosynthetic process"/>
    <property type="evidence" value="ECO:0007669"/>
    <property type="project" value="UniProtKB-ARBA"/>
</dbReference>
<dbReference type="Pfam" id="PF00330">
    <property type="entry name" value="Aconitase"/>
    <property type="match status" value="1"/>
</dbReference>
<evidence type="ECO:0000256" key="4">
    <source>
        <dbReference type="ARBA" id="ARBA00023014"/>
    </source>
</evidence>
<dbReference type="GO" id="GO:0170034">
    <property type="term" value="P:L-amino acid biosynthetic process"/>
    <property type="evidence" value="ECO:0007669"/>
    <property type="project" value="UniProtKB-ARBA"/>
</dbReference>
<comment type="similarity">
    <text evidence="1">Belongs to the aconitase/IPM isomerase family.</text>
</comment>
<dbReference type="PRINTS" id="PR00415">
    <property type="entry name" value="ACONITASE"/>
</dbReference>
<dbReference type="Gene3D" id="3.30.499.10">
    <property type="entry name" value="Aconitase, domain 3"/>
    <property type="match status" value="2"/>
</dbReference>
<dbReference type="PANTHER" id="PTHR43822">
    <property type="entry name" value="HOMOACONITASE, MITOCHONDRIAL-RELATED"/>
    <property type="match status" value="1"/>
</dbReference>
<dbReference type="AlphaFoldDB" id="A0A5N7BWW0"/>
<dbReference type="Pfam" id="PF00694">
    <property type="entry name" value="Aconitase_C"/>
    <property type="match status" value="1"/>
</dbReference>
<accession>A0A5N7BWW0</accession>
<dbReference type="Proteomes" id="UP000326877">
    <property type="component" value="Unassembled WGS sequence"/>
</dbReference>
<dbReference type="InterPro" id="IPR011827">
    <property type="entry name" value="LeuD_type2/HacB/DmdB"/>
</dbReference>
<keyword evidence="3" id="KW-0408">Iron</keyword>
<evidence type="ECO:0000313" key="8">
    <source>
        <dbReference type="EMBL" id="KAE8386325.1"/>
    </source>
</evidence>
<feature type="domain" description="Aconitase/3-isopropylmalate dehydratase large subunit alpha/beta/alpha" evidence="6">
    <location>
        <begin position="220"/>
        <end position="541"/>
    </location>
</feature>
<dbReference type="PANTHER" id="PTHR43822:SF2">
    <property type="entry name" value="HOMOACONITASE, MITOCHONDRIAL"/>
    <property type="match status" value="1"/>
</dbReference>
<proteinExistence type="inferred from homology"/>
<dbReference type="GO" id="GO:0016836">
    <property type="term" value="F:hydro-lyase activity"/>
    <property type="evidence" value="ECO:0007669"/>
    <property type="project" value="InterPro"/>
</dbReference>
<evidence type="ECO:0000256" key="3">
    <source>
        <dbReference type="ARBA" id="ARBA00023004"/>
    </source>
</evidence>
<sequence length="809" mass="89055">MAQSRIKEIYQIVHSVRKITIDNVESHCPSAQGNLLTQLSFVKSIIRVHGHARESDALADVLAICAQPPDLGGLGLSEHTELAVDQEAEILFLVSAWLEALNSADRTKSKPDPLTTRPEGRRGMTLSEKIFSLHDIDRRGSVAPGDLIRVDVDWVIASEASWAGMEVTYNRLGKPGIFRNDRFWLAGDHVVDPRINNLPKVQSLIDASERAKRVFKLTDYQGLNYTILHTEFYRERAQPGMLVIGSDSHTCSSGALGCLAIGLGAADVTMPLVTGETWFKVPECIHIRLVGKPKLGIGGKDTILYILQQLQRNTVASERIVEFSGSGVKYLSSDARFAISNMTAEFGGVTGVFVPDEITHKFLQKRPVSRHRANSIYMRPDEDAEYAKTFEIDLTKVQSFIAKYPNPDDVAPVTDCEGMELNGCFIGACTTGEEDLILAALVLEQGLKGDKKPSQKGKRKVVPGSMPILNRLRNLGLVEVYEEAGFEIGVPGCSYCVGMSADQADVGEVWLSSQNRNFENRMGKGSIGHLASAATVAASSFEMKVTDPTRLLDAIDVDRWATLRDVRTSHTARSIMENIRYVEPRGPSLTWCDGRTERQAVGTPPSYTPMVGHNPLRGTVQVLGDFIDTDALAPAEFLISMVTNELAGEHCLQYTNPTFRDRVKKGFNIVVAGKAFGCGSSREQAVMSLLGCGVKCVIAESFAFIFQRNMPNLGLLGITIPDKSFHDVAKDGSEIAIDFNDSVIRLEGKTFKFNLSQMERELFKHGGIASAFRKFGNRLFEAMTERKQLSPMSHATIGKLTETHPELQW</sequence>